<dbReference type="InterPro" id="IPR017937">
    <property type="entry name" value="Thioredoxin_CS"/>
</dbReference>
<dbReference type="PRINTS" id="PR00421">
    <property type="entry name" value="THIOREDOXIN"/>
</dbReference>
<organism evidence="6 7">
    <name type="scientific">Thiobacillus denitrificans (strain ATCC 25259 / T1)</name>
    <dbReference type="NCBI Taxonomy" id="292415"/>
    <lineage>
        <taxon>Bacteria</taxon>
        <taxon>Pseudomonadati</taxon>
        <taxon>Pseudomonadota</taxon>
        <taxon>Betaproteobacteria</taxon>
        <taxon>Nitrosomonadales</taxon>
        <taxon>Thiobacillaceae</taxon>
        <taxon>Thiobacillus</taxon>
    </lineage>
</organism>
<dbReference type="Proteomes" id="UP000008291">
    <property type="component" value="Chromosome"/>
</dbReference>
<dbReference type="AlphaFoldDB" id="Q3SFP7"/>
<dbReference type="CDD" id="cd02947">
    <property type="entry name" value="TRX_family"/>
    <property type="match status" value="1"/>
</dbReference>
<evidence type="ECO:0000256" key="1">
    <source>
        <dbReference type="ARBA" id="ARBA00022448"/>
    </source>
</evidence>
<sequence length="136" mass="15390">MRQNSAFFRLRTAMTDLDAGSARPPIFDTDLARFDRDVIDASQHQPILVDFWADWCPPCRALTPVLERVIAQQAGKLQLAKIEVDDGDNMKLAGRYGLRGFPTVLLFVRGEIVGRFSSAKTEPWVREFLSEHIELA</sequence>
<evidence type="ECO:0000256" key="3">
    <source>
        <dbReference type="ARBA" id="ARBA00023157"/>
    </source>
</evidence>
<dbReference type="Pfam" id="PF00085">
    <property type="entry name" value="Thioredoxin"/>
    <property type="match status" value="1"/>
</dbReference>
<evidence type="ECO:0000313" key="7">
    <source>
        <dbReference type="Proteomes" id="UP000008291"/>
    </source>
</evidence>
<dbReference type="SUPFAM" id="SSF52833">
    <property type="entry name" value="Thioredoxin-like"/>
    <property type="match status" value="1"/>
</dbReference>
<name>Q3SFP7_THIDA</name>
<evidence type="ECO:0000256" key="4">
    <source>
        <dbReference type="ARBA" id="ARBA00023284"/>
    </source>
</evidence>
<dbReference type="InterPro" id="IPR036249">
    <property type="entry name" value="Thioredoxin-like_sf"/>
</dbReference>
<protein>
    <submittedName>
        <fullName evidence="6">Putative thioredoxin-like protein</fullName>
    </submittedName>
</protein>
<keyword evidence="4" id="KW-0676">Redox-active center</keyword>
<dbReference type="HOGENOM" id="CLU_090389_10_2_4"/>
<dbReference type="eggNOG" id="COG3118">
    <property type="taxonomic scope" value="Bacteria"/>
</dbReference>
<dbReference type="KEGG" id="tbd:Tbd_2606"/>
<accession>Q3SFP7</accession>
<dbReference type="STRING" id="292415.Tbd_2606"/>
<evidence type="ECO:0000259" key="5">
    <source>
        <dbReference type="PROSITE" id="PS51352"/>
    </source>
</evidence>
<dbReference type="PANTHER" id="PTHR45663">
    <property type="entry name" value="GEO12009P1"/>
    <property type="match status" value="1"/>
</dbReference>
<dbReference type="GO" id="GO:0005737">
    <property type="term" value="C:cytoplasm"/>
    <property type="evidence" value="ECO:0007669"/>
    <property type="project" value="TreeGrafter"/>
</dbReference>
<dbReference type="Gene3D" id="3.40.30.10">
    <property type="entry name" value="Glutaredoxin"/>
    <property type="match status" value="1"/>
</dbReference>
<evidence type="ECO:0000313" key="6">
    <source>
        <dbReference type="EMBL" id="AAZ98559.1"/>
    </source>
</evidence>
<dbReference type="EMBL" id="CP000116">
    <property type="protein sequence ID" value="AAZ98559.1"/>
    <property type="molecule type" value="Genomic_DNA"/>
</dbReference>
<keyword evidence="7" id="KW-1185">Reference proteome</keyword>
<reference evidence="6 7" key="1">
    <citation type="journal article" date="2006" name="J. Bacteriol.">
        <title>The genome sequence of the obligately chemolithoautotrophic, facultatively anaerobic bacterium Thiobacillus denitrificans.</title>
        <authorList>
            <person name="Beller H.R."/>
            <person name="Chain P.S."/>
            <person name="Letain T.E."/>
            <person name="Chakicherla A."/>
            <person name="Larimer F.W."/>
            <person name="Richardson P.M."/>
            <person name="Coleman M.A."/>
            <person name="Wood A.P."/>
            <person name="Kelly D.P."/>
        </authorList>
    </citation>
    <scope>NUCLEOTIDE SEQUENCE [LARGE SCALE GENOMIC DNA]</scope>
    <source>
        <strain evidence="6 7">ATCC 25259</strain>
    </source>
</reference>
<gene>
    <name evidence="6" type="ordered locus">Tbd_2606</name>
</gene>
<keyword evidence="1" id="KW-0813">Transport</keyword>
<dbReference type="PROSITE" id="PS00194">
    <property type="entry name" value="THIOREDOXIN_1"/>
    <property type="match status" value="1"/>
</dbReference>
<keyword evidence="3" id="KW-1015">Disulfide bond</keyword>
<dbReference type="PROSITE" id="PS51352">
    <property type="entry name" value="THIOREDOXIN_2"/>
    <property type="match status" value="1"/>
</dbReference>
<dbReference type="InterPro" id="IPR013766">
    <property type="entry name" value="Thioredoxin_domain"/>
</dbReference>
<dbReference type="PANTHER" id="PTHR45663:SF11">
    <property type="entry name" value="GEO12009P1"/>
    <property type="match status" value="1"/>
</dbReference>
<proteinExistence type="predicted"/>
<evidence type="ECO:0000256" key="2">
    <source>
        <dbReference type="ARBA" id="ARBA00022982"/>
    </source>
</evidence>
<keyword evidence="2" id="KW-0249">Electron transport</keyword>
<feature type="domain" description="Thioredoxin" evidence="5">
    <location>
        <begin position="17"/>
        <end position="134"/>
    </location>
</feature>
<dbReference type="GO" id="GO:0015035">
    <property type="term" value="F:protein-disulfide reductase activity"/>
    <property type="evidence" value="ECO:0007669"/>
    <property type="project" value="TreeGrafter"/>
</dbReference>